<keyword evidence="1" id="KW-0436">Ligase</keyword>
<dbReference type="Pfam" id="PF13500">
    <property type="entry name" value="AAA_26"/>
    <property type="match status" value="1"/>
</dbReference>
<keyword evidence="1" id="KW-0963">Cytoplasm</keyword>
<comment type="cofactor">
    <cofactor evidence="1">
        <name>Mg(2+)</name>
        <dbReference type="ChEBI" id="CHEBI:18420"/>
    </cofactor>
</comment>
<dbReference type="HAMAP" id="MF_00336">
    <property type="entry name" value="BioD"/>
    <property type="match status" value="1"/>
</dbReference>
<dbReference type="PIRSF" id="PIRSF006755">
    <property type="entry name" value="DTB_synth"/>
    <property type="match status" value="1"/>
</dbReference>
<evidence type="ECO:0000313" key="3">
    <source>
        <dbReference type="Proteomes" id="UP000199682"/>
    </source>
</evidence>
<dbReference type="PANTHER" id="PTHR43210">
    <property type="entry name" value="DETHIOBIOTIN SYNTHETASE"/>
    <property type="match status" value="1"/>
</dbReference>
<feature type="binding site" evidence="1">
    <location>
        <begin position="170"/>
        <end position="171"/>
    </location>
    <ligand>
        <name>ATP</name>
        <dbReference type="ChEBI" id="CHEBI:30616"/>
    </ligand>
</feature>
<keyword evidence="1" id="KW-0093">Biotin biosynthesis</keyword>
<evidence type="ECO:0000313" key="2">
    <source>
        <dbReference type="EMBL" id="SDL77907.1"/>
    </source>
</evidence>
<dbReference type="InterPro" id="IPR004472">
    <property type="entry name" value="DTB_synth_BioD"/>
</dbReference>
<dbReference type="NCBIfam" id="TIGR00347">
    <property type="entry name" value="bioD"/>
    <property type="match status" value="1"/>
</dbReference>
<dbReference type="SUPFAM" id="SSF52540">
    <property type="entry name" value="P-loop containing nucleoside triphosphate hydrolases"/>
    <property type="match status" value="1"/>
</dbReference>
<dbReference type="InterPro" id="IPR027417">
    <property type="entry name" value="P-loop_NTPase"/>
</dbReference>
<feature type="active site" evidence="1">
    <location>
        <position position="37"/>
    </location>
</feature>
<feature type="binding site" evidence="1">
    <location>
        <begin position="109"/>
        <end position="112"/>
    </location>
    <ligand>
        <name>ATP</name>
        <dbReference type="ChEBI" id="CHEBI:30616"/>
    </ligand>
</feature>
<keyword evidence="1" id="KW-0460">Magnesium</keyword>
<proteinExistence type="inferred from homology"/>
<dbReference type="GO" id="GO:0005524">
    <property type="term" value="F:ATP binding"/>
    <property type="evidence" value="ECO:0007669"/>
    <property type="project" value="UniProtKB-UniRule"/>
</dbReference>
<dbReference type="GO" id="GO:0005829">
    <property type="term" value="C:cytosol"/>
    <property type="evidence" value="ECO:0007669"/>
    <property type="project" value="TreeGrafter"/>
</dbReference>
<dbReference type="PANTHER" id="PTHR43210:SF5">
    <property type="entry name" value="DETHIOBIOTIN SYNTHETASE"/>
    <property type="match status" value="1"/>
</dbReference>
<keyword evidence="1" id="KW-0547">Nucleotide-binding</keyword>
<comment type="similarity">
    <text evidence="1">Belongs to the dethiobiotin synthetase family.</text>
</comment>
<evidence type="ECO:0000256" key="1">
    <source>
        <dbReference type="HAMAP-Rule" id="MF_00336"/>
    </source>
</evidence>
<comment type="function">
    <text evidence="1">Catalyzes a mechanistically unusual reaction, the ATP-dependent insertion of CO2 between the N7 and N8 nitrogen atoms of 7,8-diaminopelargonic acid (DAPA, also called 7,8-diammoniononanoate) to form a ureido ring.</text>
</comment>
<feature type="binding site" evidence="1">
    <location>
        <position position="50"/>
    </location>
    <ligand>
        <name>Mg(2+)</name>
        <dbReference type="ChEBI" id="CHEBI:18420"/>
    </ligand>
</feature>
<dbReference type="UniPathway" id="UPA00078">
    <property type="reaction ID" value="UER00161"/>
</dbReference>
<feature type="binding site" evidence="1">
    <location>
        <position position="41"/>
    </location>
    <ligand>
        <name>substrate</name>
    </ligand>
</feature>
<dbReference type="GO" id="GO:0000287">
    <property type="term" value="F:magnesium ion binding"/>
    <property type="evidence" value="ECO:0007669"/>
    <property type="project" value="UniProtKB-UniRule"/>
</dbReference>
<comment type="subcellular location">
    <subcellularLocation>
        <location evidence="1">Cytoplasm</location>
    </subcellularLocation>
</comment>
<feature type="binding site" evidence="1">
    <location>
        <position position="201"/>
    </location>
    <ligand>
        <name>ATP</name>
        <dbReference type="ChEBI" id="CHEBI:30616"/>
    </ligand>
</feature>
<dbReference type="GO" id="GO:0009102">
    <property type="term" value="P:biotin biosynthetic process"/>
    <property type="evidence" value="ECO:0007669"/>
    <property type="project" value="UniProtKB-UniRule"/>
</dbReference>
<name>A0A1G9MVH6_9PSEU</name>
<comment type="catalytic activity">
    <reaction evidence="1">
        <text>(7R,8S)-7,8-diammoniononanoate + CO2 + ATP = (4R,5S)-dethiobiotin + ADP + phosphate + 3 H(+)</text>
        <dbReference type="Rhea" id="RHEA:15805"/>
        <dbReference type="ChEBI" id="CHEBI:15378"/>
        <dbReference type="ChEBI" id="CHEBI:16526"/>
        <dbReference type="ChEBI" id="CHEBI:30616"/>
        <dbReference type="ChEBI" id="CHEBI:43474"/>
        <dbReference type="ChEBI" id="CHEBI:149469"/>
        <dbReference type="ChEBI" id="CHEBI:149473"/>
        <dbReference type="ChEBI" id="CHEBI:456216"/>
        <dbReference type="EC" id="6.3.3.3"/>
    </reaction>
</comment>
<dbReference type="EMBL" id="FNET01000013">
    <property type="protein sequence ID" value="SDL77907.1"/>
    <property type="molecule type" value="Genomic_DNA"/>
</dbReference>
<sequence>MSVLVITGTGTEVGKTAVTAGIAALARAEGRRVAVLKPAQTGLLPGEPGDVAEVARLAGDVTTRELARYPDPLAPATAARRAGMATVHPKDVAAEVTALDETHDLVLVEGAGGLLVRFDEGGSTLADIAWAVNAPVLIVAQAGLGTLNATALTAEALQRRGLESIGVVVGSWPLHPDLASLTNLADLPEAAGAPLLGALPQGVTKLGPVDFLTVARRSFSPWFGGEFDPETFAAQFAVQ</sequence>
<dbReference type="RefSeq" id="WP_090009738.1">
    <property type="nucleotide sequence ID" value="NZ_FNET01000013.1"/>
</dbReference>
<accession>A0A1G9MVH6</accession>
<dbReference type="Proteomes" id="UP000199682">
    <property type="component" value="Unassembled WGS sequence"/>
</dbReference>
<dbReference type="EC" id="6.3.3.3" evidence="1"/>
<keyword evidence="1" id="KW-0479">Metal-binding</keyword>
<feature type="binding site" evidence="1">
    <location>
        <position position="16"/>
    </location>
    <ligand>
        <name>Mg(2+)</name>
        <dbReference type="ChEBI" id="CHEBI:18420"/>
    </ligand>
</feature>
<dbReference type="GO" id="GO:0004141">
    <property type="term" value="F:dethiobiotin synthase activity"/>
    <property type="evidence" value="ECO:0007669"/>
    <property type="project" value="UniProtKB-UniRule"/>
</dbReference>
<comment type="pathway">
    <text evidence="1">Cofactor biosynthesis; biotin biosynthesis; biotin from 7,8-diaminononanoate: step 1/2.</text>
</comment>
<dbReference type="Gene3D" id="3.40.50.300">
    <property type="entry name" value="P-loop containing nucleotide triphosphate hydrolases"/>
    <property type="match status" value="1"/>
</dbReference>
<dbReference type="AlphaFoldDB" id="A0A1G9MVH6"/>
<organism evidence="2 3">
    <name type="scientific">Lentzea albidocapillata subsp. violacea</name>
    <dbReference type="NCBI Taxonomy" id="128104"/>
    <lineage>
        <taxon>Bacteria</taxon>
        <taxon>Bacillati</taxon>
        <taxon>Actinomycetota</taxon>
        <taxon>Actinomycetes</taxon>
        <taxon>Pseudonocardiales</taxon>
        <taxon>Pseudonocardiaceae</taxon>
        <taxon>Lentzea</taxon>
    </lineage>
</organism>
<comment type="caution">
    <text evidence="1">Lacks conserved residue(s) required for the propagation of feature annotation.</text>
</comment>
<gene>
    <name evidence="1" type="primary">bioD</name>
    <name evidence="2" type="ORF">SAMN04488074_113140</name>
</gene>
<reference evidence="3" key="1">
    <citation type="submission" date="2016-10" db="EMBL/GenBank/DDBJ databases">
        <authorList>
            <person name="Varghese N."/>
            <person name="Submissions S."/>
        </authorList>
    </citation>
    <scope>NUCLEOTIDE SEQUENCE [LARGE SCALE GENOMIC DNA]</scope>
    <source>
        <strain evidence="3">DSM 44796</strain>
    </source>
</reference>
<keyword evidence="1" id="KW-0067">ATP-binding</keyword>
<feature type="binding site" evidence="1">
    <location>
        <position position="50"/>
    </location>
    <ligand>
        <name>ATP</name>
        <dbReference type="ChEBI" id="CHEBI:30616"/>
    </ligand>
</feature>
<feature type="binding site" evidence="1">
    <location>
        <position position="109"/>
    </location>
    <ligand>
        <name>Mg(2+)</name>
        <dbReference type="ChEBI" id="CHEBI:18420"/>
    </ligand>
</feature>
<comment type="subunit">
    <text evidence="1">Homodimer.</text>
</comment>
<dbReference type="CDD" id="cd03109">
    <property type="entry name" value="DTBS"/>
    <property type="match status" value="1"/>
</dbReference>
<protein>
    <recommendedName>
        <fullName evidence="1">ATP-dependent dethiobiotin synthetase BioD</fullName>
        <ecNumber evidence="1">6.3.3.3</ecNumber>
    </recommendedName>
    <alternativeName>
        <fullName evidence="1">DTB synthetase</fullName>
        <shortName evidence="1">DTBS</shortName>
    </alternativeName>
    <alternativeName>
        <fullName evidence="1">Dethiobiotin synthase</fullName>
    </alternativeName>
</protein>